<evidence type="ECO:0000313" key="5">
    <source>
        <dbReference type="Proteomes" id="UP000290900"/>
    </source>
</evidence>
<protein>
    <submittedName>
        <fullName evidence="4">DEKNAAC104111</fullName>
    </submittedName>
</protein>
<dbReference type="Gene3D" id="6.10.250.1620">
    <property type="match status" value="1"/>
</dbReference>
<dbReference type="InParanoid" id="A0A448YQH8"/>
<evidence type="ECO:0000313" key="4">
    <source>
        <dbReference type="EMBL" id="VEU23172.1"/>
    </source>
</evidence>
<dbReference type="GO" id="GO:0046961">
    <property type="term" value="F:proton-transporting ATPase activity, rotational mechanism"/>
    <property type="evidence" value="ECO:0007669"/>
    <property type="project" value="InterPro"/>
</dbReference>
<comment type="similarity">
    <text evidence="1">Belongs to the V-ATPase E subunit family.</text>
</comment>
<dbReference type="FunCoup" id="A0A448YQH8">
    <property type="interactions" value="747"/>
</dbReference>
<dbReference type="PANTHER" id="PTHR45715">
    <property type="entry name" value="ATPASE H+-TRANSPORTING V1 SUBUNIT E1A-RELATED"/>
    <property type="match status" value="1"/>
</dbReference>
<organism evidence="4 5">
    <name type="scientific">Brettanomyces naardenensis</name>
    <name type="common">Yeast</name>
    <dbReference type="NCBI Taxonomy" id="13370"/>
    <lineage>
        <taxon>Eukaryota</taxon>
        <taxon>Fungi</taxon>
        <taxon>Dikarya</taxon>
        <taxon>Ascomycota</taxon>
        <taxon>Saccharomycotina</taxon>
        <taxon>Pichiomycetes</taxon>
        <taxon>Pichiales</taxon>
        <taxon>Pichiaceae</taxon>
        <taxon>Brettanomyces</taxon>
    </lineage>
</organism>
<proteinExistence type="inferred from homology"/>
<dbReference type="SUPFAM" id="SSF160527">
    <property type="entry name" value="V-type ATPase subunit E-like"/>
    <property type="match status" value="1"/>
</dbReference>
<dbReference type="Proteomes" id="UP000290900">
    <property type="component" value="Unassembled WGS sequence"/>
</dbReference>
<reference evidence="4 5" key="1">
    <citation type="submission" date="2018-12" db="EMBL/GenBank/DDBJ databases">
        <authorList>
            <person name="Tiukova I."/>
            <person name="Dainat J."/>
        </authorList>
    </citation>
    <scope>NUCLEOTIDE SEQUENCE [LARGE SCALE GENOMIC DNA]</scope>
</reference>
<dbReference type="Pfam" id="PF01991">
    <property type="entry name" value="vATP-synt_E"/>
    <property type="match status" value="1"/>
</dbReference>
<dbReference type="InterPro" id="IPR038495">
    <property type="entry name" value="ATPase_E_C"/>
</dbReference>
<name>A0A448YQH8_BRENA</name>
<evidence type="ECO:0000256" key="1">
    <source>
        <dbReference type="ARBA" id="ARBA00005901"/>
    </source>
</evidence>
<accession>A0A448YQH8</accession>
<dbReference type="Gene3D" id="3.30.2320.30">
    <property type="entry name" value="ATP synthase, E subunit, C-terminal"/>
    <property type="match status" value="1"/>
</dbReference>
<gene>
    <name evidence="4" type="ORF">BRENAR_LOCUS3903</name>
</gene>
<dbReference type="EMBL" id="CAACVR010000034">
    <property type="protein sequence ID" value="VEU23172.1"/>
    <property type="molecule type" value="Genomic_DNA"/>
</dbReference>
<keyword evidence="3" id="KW-0406">Ion transport</keyword>
<keyword evidence="2" id="KW-0813">Transport</keyword>
<sequence length="230" mass="25876">MASTRALTDDQVQGELKKMEAFITKEAEEKAKEIKLKADEEYEIEKASIVRSEMNAIDSQYEARFKKATLAQQITKSTIANKTRLKILATRDQSLQEIFDAASDQLHQFSKDDSSYKELLTGLVEEGLLDFMEPKVTVRVKKDDLSVGKEAAEEAAKRYQDVSGREIDVSVDEDEFLSDKSAGGVILSNGTGKIEINDTLEERLRLLAEKALPAVRLELFGRSESRKFFD</sequence>
<evidence type="ECO:0000256" key="2">
    <source>
        <dbReference type="ARBA" id="ARBA00022448"/>
    </source>
</evidence>
<dbReference type="InterPro" id="IPR002842">
    <property type="entry name" value="ATPase_V1_Esu"/>
</dbReference>
<keyword evidence="5" id="KW-1185">Reference proteome</keyword>
<dbReference type="OrthoDB" id="10263003at2759"/>
<dbReference type="GO" id="GO:0033178">
    <property type="term" value="C:proton-transporting two-sector ATPase complex, catalytic domain"/>
    <property type="evidence" value="ECO:0007669"/>
    <property type="project" value="InterPro"/>
</dbReference>
<dbReference type="HAMAP" id="MF_00311">
    <property type="entry name" value="ATP_synth_E_arch"/>
    <property type="match status" value="1"/>
</dbReference>
<dbReference type="STRING" id="13370.A0A448YQH8"/>
<evidence type="ECO:0000256" key="3">
    <source>
        <dbReference type="ARBA" id="ARBA00023065"/>
    </source>
</evidence>
<dbReference type="AlphaFoldDB" id="A0A448YQH8"/>